<comment type="domain">
    <text evidence="13">Has 2 endonuclease domains. The discontinuous RuvC-like domain cleaves the target DNA noncomplementary to crRNA while the HNH nuclease domain cleaves the target DNA complementary to crRNA.</text>
</comment>
<dbReference type="Pfam" id="PF16592">
    <property type="entry name" value="Cas9_REC"/>
    <property type="match status" value="1"/>
</dbReference>
<sequence>MYVKLMEVSMNNLVLGLDIGIGSIGWMLYNQSNQKMVDMGVSIFESATQAKEARNHRSARRNLRHKNWRKRQMIQAFVDFGFIDSKDIFLDNNQKEINVNYLSFGKNQNKKDSTIYHLRNRALTEEVSIRELFLALYNICKTRGHFLLETVDFENTDSISFDIFKESFYSLVEDYVDFADKIDFEKSVLLPIFNQTIKVNTLKKEIKIKNFTIDDKNDKALQEICLLICNNKADLNLINPSVQLKENSKKVNINDLLKAKELNDFLKGCIELYDVKNVAAILQEYNYICQKDVALLETVKEVYHKKDMNDPDFKNDKKKLQSKMVRVNNNYPDRIRAVKNIENKFPNGLYVKEAKAILKKQQEYNSMITDEFIDICLDIIKSRIPYYVGPLGENARNGWVEKKGNFKYSYNYSKDSCVDESLTIEKWKKRMISHCTYLTEEYALPKGSFIAETFSIINELNNLDCVDLNENDHYLTSAEKYKVFDLLFLKEGKLFKYEEVANVLNLKSVSTHNKGTIQKFKVGYSLYHQIVNLLPELRLKSITEIFSQSEKINKIEEIVMDINLFDEEDSSIKHFIKLGYSEDISKKLSKLKSKGFYSFSKAFILETSINESGRSLLEELFEDNTSSYRNEQMTLISNAKDINGNPIDFSSNKYEEKFRNGEILGINLLLEDGKPVIPISREVVRALNECLKLYNTVTNMYGVPDRVVIETARELKDSSQTGEIQAKHYNKMEDCYNDIFKQLSEHKQEFRKSYLEDWDTISTYLETNNNKRKIELYIRQNGRDMISGEKIDIHNLLNYEIDHILPRGFGDDSMDNKMLINKQYNSLKNNRVPLMYIEDGAYEIKTGNPIIQSDYENRVHELFKLGLISENKHQRLLLKNTAEVEGFINRNLVDTRYIIREFMSILRAYNKVNNYDTHISALKSAFTDTFRRAFYINKNRKIGDQHHALDAATLVLADQILNTYYPNYDQRGNFSAYQNLIKSMNNIEKNETRDNVIWIQNMYKKTFKHDLKNSDSLLNEIKNTTPLYSIKTEKNYTGEFFKATIYSPKMKRNQDENKLDPLVILGVNDERKAFSTVYCAAVDFYKCTDQKGHKKHIAIHIPKVIIDSKGNINKEKYLRLIRDYYKASELLDENGELKTYLFRLRVFKNDLIYDTKNNVIQKFNIGSIAKKILEMKHIYNFAYNDIYNDFGTIKHTLVDAFNIKDRINKNKNEVPFEEIDKNKLIRFCIDNLMAIEDLEKYEDAIYEILTDEKTLNSFIEKIAFLNLIVNRKCTPKSITKQYTPAANNPKFDEDSQYVKLKYSPLGIRYSLNESNKLLIQGPKYHEYAYSKIKKEDFSWRICTEVI</sequence>
<evidence type="ECO:0000256" key="9">
    <source>
        <dbReference type="ARBA" id="ARBA00023118"/>
    </source>
</evidence>
<dbReference type="InterPro" id="IPR028629">
    <property type="entry name" value="Cas9"/>
</dbReference>
<comment type="caution">
    <text evidence="15">The sequence shown here is derived from an EMBL/GenBank/DDBJ whole genome shotgun (WGS) entry which is preliminary data.</text>
</comment>
<dbReference type="GO" id="GO:0046872">
    <property type="term" value="F:metal ion binding"/>
    <property type="evidence" value="ECO:0007669"/>
    <property type="project" value="UniProtKB-UniRule"/>
</dbReference>
<keyword evidence="7 13" id="KW-0460">Magnesium</keyword>
<evidence type="ECO:0000259" key="14">
    <source>
        <dbReference type="PROSITE" id="PS51749"/>
    </source>
</evidence>
<name>A0A7X2T3M2_9FIRM</name>
<dbReference type="GO" id="GO:0004519">
    <property type="term" value="F:endonuclease activity"/>
    <property type="evidence" value="ECO:0007669"/>
    <property type="project" value="UniProtKB-UniRule"/>
</dbReference>
<evidence type="ECO:0000256" key="8">
    <source>
        <dbReference type="ARBA" id="ARBA00022884"/>
    </source>
</evidence>
<feature type="binding site" evidence="13">
    <location>
        <position position="947"/>
    </location>
    <ligand>
        <name>Mg(2+)</name>
        <dbReference type="ChEBI" id="CHEBI:18420"/>
        <label>2</label>
    </ligand>
</feature>
<feature type="binding site" evidence="13">
    <location>
        <position position="18"/>
    </location>
    <ligand>
        <name>Mg(2+)</name>
        <dbReference type="ChEBI" id="CHEBI:18420"/>
        <label>1</label>
    </ligand>
</feature>
<dbReference type="Proteomes" id="UP000470082">
    <property type="component" value="Unassembled WGS sequence"/>
</dbReference>
<evidence type="ECO:0000256" key="10">
    <source>
        <dbReference type="ARBA" id="ARBA00023125"/>
    </source>
</evidence>
<organism evidence="15 16">
    <name type="scientific">Floccifex porci</name>
    <dbReference type="NCBI Taxonomy" id="2606629"/>
    <lineage>
        <taxon>Bacteria</taxon>
        <taxon>Bacillati</taxon>
        <taxon>Bacillota</taxon>
        <taxon>Erysipelotrichia</taxon>
        <taxon>Erysipelotrichales</taxon>
        <taxon>Erysipelotrichaceae</taxon>
        <taxon>Floccifex</taxon>
    </lineage>
</organism>
<feature type="binding site" evidence="13">
    <location>
        <position position="714"/>
    </location>
    <ligand>
        <name>Mg(2+)</name>
        <dbReference type="ChEBI" id="CHEBI:18420"/>
        <label>2</label>
    </ligand>
</feature>
<reference evidence="15 16" key="1">
    <citation type="submission" date="2019-08" db="EMBL/GenBank/DDBJ databases">
        <title>In-depth cultivation of the pig gut microbiome towards novel bacterial diversity and tailored functional studies.</title>
        <authorList>
            <person name="Wylensek D."/>
            <person name="Hitch T.C.A."/>
            <person name="Clavel T."/>
        </authorList>
    </citation>
    <scope>NUCLEOTIDE SEQUENCE [LARGE SCALE GENOMIC DNA]</scope>
    <source>
        <strain evidence="15 16">LKV-178-WT-2G</strain>
    </source>
</reference>
<dbReference type="Pfam" id="PF22702">
    <property type="entry name" value="Cas9_RuvC"/>
    <property type="match status" value="1"/>
</dbReference>
<evidence type="ECO:0000256" key="13">
    <source>
        <dbReference type="HAMAP-Rule" id="MF_01480"/>
    </source>
</evidence>
<evidence type="ECO:0000313" key="15">
    <source>
        <dbReference type="EMBL" id="MSS01622.1"/>
    </source>
</evidence>
<evidence type="ECO:0000256" key="6">
    <source>
        <dbReference type="ARBA" id="ARBA00022801"/>
    </source>
</evidence>
<dbReference type="Pfam" id="PF13395">
    <property type="entry name" value="HNH_4"/>
    <property type="match status" value="1"/>
</dbReference>
<keyword evidence="3 13" id="KW-0540">Nuclease</keyword>
<evidence type="ECO:0000256" key="11">
    <source>
        <dbReference type="ARBA" id="ARBA00023211"/>
    </source>
</evidence>
<feature type="domain" description="HNH Cas9-type" evidence="14">
    <location>
        <begin position="732"/>
        <end position="892"/>
    </location>
</feature>
<evidence type="ECO:0000256" key="5">
    <source>
        <dbReference type="ARBA" id="ARBA00022759"/>
    </source>
</evidence>
<dbReference type="Gene3D" id="3.30.420.10">
    <property type="entry name" value="Ribonuclease H-like superfamily/Ribonuclease H"/>
    <property type="match status" value="3"/>
</dbReference>
<dbReference type="HAMAP" id="MF_01480">
    <property type="entry name" value="Cas9"/>
    <property type="match status" value="1"/>
</dbReference>
<keyword evidence="16" id="KW-1185">Reference proteome</keyword>
<dbReference type="InterPro" id="IPR032240">
    <property type="entry name" value="Cas9_REC"/>
</dbReference>
<keyword evidence="10 13" id="KW-0238">DNA-binding</keyword>
<dbReference type="InterPro" id="IPR003615">
    <property type="entry name" value="HNH_nuc"/>
</dbReference>
<dbReference type="InterPro" id="IPR036397">
    <property type="entry name" value="RNaseH_sf"/>
</dbReference>
<evidence type="ECO:0000256" key="3">
    <source>
        <dbReference type="ARBA" id="ARBA00022722"/>
    </source>
</evidence>
<evidence type="ECO:0000256" key="12">
    <source>
        <dbReference type="ARBA" id="ARBA00046380"/>
    </source>
</evidence>
<dbReference type="GO" id="GO:0051607">
    <property type="term" value="P:defense response to virus"/>
    <property type="evidence" value="ECO:0007669"/>
    <property type="project" value="UniProtKB-UniRule"/>
</dbReference>
<keyword evidence="6 13" id="KW-0378">Hydrolase</keyword>
<dbReference type="GO" id="GO:0003677">
    <property type="term" value="F:DNA binding"/>
    <property type="evidence" value="ECO:0007669"/>
    <property type="project" value="UniProtKB-UniRule"/>
</dbReference>
<comment type="similarity">
    <text evidence="13">Belongs to the CRISPR-associated Cas9 family.</text>
</comment>
<comment type="subunit">
    <text evidence="12 13">Monomer. Binds crRNA and tracrRNA.</text>
</comment>
<proteinExistence type="inferred from homology"/>
<keyword evidence="11" id="KW-0464">Manganese</keyword>
<protein>
    <recommendedName>
        <fullName evidence="13">CRISPR-associated endonuclease Cas9</fullName>
        <ecNumber evidence="13">3.1.-.-</ecNumber>
    </recommendedName>
</protein>
<feature type="binding site" evidence="13">
    <location>
        <position position="18"/>
    </location>
    <ligand>
        <name>Mg(2+)</name>
        <dbReference type="ChEBI" id="CHEBI:18420"/>
        <label>2</label>
    </ligand>
</feature>
<evidence type="ECO:0000256" key="1">
    <source>
        <dbReference type="ARBA" id="ARBA00001946"/>
    </source>
</evidence>
<feature type="binding site" evidence="13">
    <location>
        <position position="710"/>
    </location>
    <ligand>
        <name>Mg(2+)</name>
        <dbReference type="ChEBI" id="CHEBI:18420"/>
        <label>1</label>
    </ligand>
</feature>
<dbReference type="GO" id="GO:0016787">
    <property type="term" value="F:hydrolase activity"/>
    <property type="evidence" value="ECO:0007669"/>
    <property type="project" value="UniProtKB-KW"/>
</dbReference>
<evidence type="ECO:0000256" key="2">
    <source>
        <dbReference type="ARBA" id="ARBA00005244"/>
    </source>
</evidence>
<comment type="function">
    <text evidence="13">CRISPR (clustered regularly interspaced short palindromic repeat) is an adaptive immune system that provides protection against mobile genetic elements (viruses, transposable elements and conjugative plasmids). CRISPR clusters contain spacers, sequences complementary to antecedent mobile elements, and target invading nucleic acids. CRISPR clusters are transcribed and processed into CRISPR RNA (crRNA). In type II CRISPR systems correct processing of pre-crRNA requires a trans-encoded small RNA (tracrRNA), endogenous ribonuclease 3 (rnc) and this protein. The tracrRNA serves as a guide for ribonuclease 3-aided processing of pre-crRNA. Subsequently Cas9/crRNA/tracrRNA endonucleolytically cleaves linear or circular dsDNA target complementary to the spacer; Cas9 is inactive in the absence of the 2 guide RNAs (gRNA). Cas9 recognizes the protospacer adjacent motif (PAM) in the CRISPR repeat sequences to help distinguish self versus nonself, as targets within the bacterial CRISPR locus do not have PAMs. PAM recognition is also required for catalytic activity.</text>
</comment>
<dbReference type="NCBIfam" id="TIGR01865">
    <property type="entry name" value="cas_Csn1"/>
    <property type="match status" value="1"/>
</dbReference>
<evidence type="ECO:0000256" key="4">
    <source>
        <dbReference type="ARBA" id="ARBA00022723"/>
    </source>
</evidence>
<keyword evidence="9 13" id="KW-0051">Antiviral defense</keyword>
<keyword evidence="4 13" id="KW-0479">Metal-binding</keyword>
<dbReference type="InterPro" id="IPR033114">
    <property type="entry name" value="HNH_CAS9"/>
</dbReference>
<keyword evidence="8 13" id="KW-0694">RNA-binding</keyword>
<dbReference type="GO" id="GO:0043571">
    <property type="term" value="P:maintenance of CRISPR repeat elements"/>
    <property type="evidence" value="ECO:0007669"/>
    <property type="project" value="UniProtKB-UniRule"/>
</dbReference>
<accession>A0A7X2T3M2</accession>
<dbReference type="InterPro" id="IPR055228">
    <property type="entry name" value="Cas9_RuvC"/>
</dbReference>
<feature type="binding site" evidence="13">
    <location>
        <position position="714"/>
    </location>
    <ligand>
        <name>Mg(2+)</name>
        <dbReference type="ChEBI" id="CHEBI:18420"/>
        <label>1</label>
    </ligand>
</feature>
<feature type="active site" description="For RuvC-like nuclease domain" evidence="13">
    <location>
        <position position="18"/>
    </location>
</feature>
<evidence type="ECO:0000313" key="16">
    <source>
        <dbReference type="Proteomes" id="UP000470082"/>
    </source>
</evidence>
<keyword evidence="5 13" id="KW-0255">Endonuclease</keyword>
<comment type="cofactor">
    <cofactor evidence="1 13">
        <name>Mg(2+)</name>
        <dbReference type="ChEBI" id="CHEBI:18420"/>
    </cofactor>
</comment>
<dbReference type="GO" id="GO:0003723">
    <property type="term" value="F:RNA binding"/>
    <property type="evidence" value="ECO:0007669"/>
    <property type="project" value="UniProtKB-UniRule"/>
</dbReference>
<dbReference type="PROSITE" id="PS51749">
    <property type="entry name" value="HNH_CAS9"/>
    <property type="match status" value="1"/>
</dbReference>
<feature type="active site" description="Proton acceptor for HNH nuclease domain" evidence="13">
    <location>
        <position position="803"/>
    </location>
</feature>
<dbReference type="EMBL" id="VUMM01000009">
    <property type="protein sequence ID" value="MSS01622.1"/>
    <property type="molecule type" value="Genomic_DNA"/>
</dbReference>
<gene>
    <name evidence="13 15" type="primary">cas9</name>
    <name evidence="15" type="ORF">FYJ50_05860</name>
</gene>
<evidence type="ECO:0000256" key="7">
    <source>
        <dbReference type="ARBA" id="ARBA00022842"/>
    </source>
</evidence>
<comment type="similarity">
    <text evidence="2">Belongs to the CRISPR-associated protein Cas9 family. Subtype II-A subfamily.</text>
</comment>
<dbReference type="EC" id="3.1.-.-" evidence="13"/>